<name>A0A0R3SCU0_HYMDI</name>
<evidence type="ECO:0000313" key="1">
    <source>
        <dbReference type="EMBL" id="VDL19889.1"/>
    </source>
</evidence>
<accession>A0A0R3SCU0</accession>
<dbReference type="AlphaFoldDB" id="A0A0R3SCU0"/>
<evidence type="ECO:0000313" key="3">
    <source>
        <dbReference type="WBParaSite" id="HDID_0000242701-mRNA-1"/>
    </source>
</evidence>
<dbReference type="WBParaSite" id="HDID_0000242701-mRNA-1">
    <property type="protein sequence ID" value="HDID_0000242701-mRNA-1"/>
    <property type="gene ID" value="HDID_0000242701"/>
</dbReference>
<sequence>MSNDEIIRVCVIIVTTTYCMKTVEELEKRLKAEASVSSFLI</sequence>
<dbReference type="EMBL" id="UYSG01000591">
    <property type="protein sequence ID" value="VDL19889.1"/>
    <property type="molecule type" value="Genomic_DNA"/>
</dbReference>
<gene>
    <name evidence="1" type="ORF">HDID_LOCUS2428</name>
</gene>
<reference evidence="1 2" key="2">
    <citation type="submission" date="2018-11" db="EMBL/GenBank/DDBJ databases">
        <authorList>
            <consortium name="Pathogen Informatics"/>
        </authorList>
    </citation>
    <scope>NUCLEOTIDE SEQUENCE [LARGE SCALE GENOMIC DNA]</scope>
</reference>
<protein>
    <submittedName>
        <fullName evidence="3">Transcriptional regulator</fullName>
    </submittedName>
</protein>
<organism evidence="3">
    <name type="scientific">Hymenolepis diminuta</name>
    <name type="common">Rat tapeworm</name>
    <dbReference type="NCBI Taxonomy" id="6216"/>
    <lineage>
        <taxon>Eukaryota</taxon>
        <taxon>Metazoa</taxon>
        <taxon>Spiralia</taxon>
        <taxon>Lophotrochozoa</taxon>
        <taxon>Platyhelminthes</taxon>
        <taxon>Cestoda</taxon>
        <taxon>Eucestoda</taxon>
        <taxon>Cyclophyllidea</taxon>
        <taxon>Hymenolepididae</taxon>
        <taxon>Hymenolepis</taxon>
    </lineage>
</organism>
<proteinExistence type="predicted"/>
<dbReference type="Proteomes" id="UP000274504">
    <property type="component" value="Unassembled WGS sequence"/>
</dbReference>
<evidence type="ECO:0000313" key="2">
    <source>
        <dbReference type="Proteomes" id="UP000274504"/>
    </source>
</evidence>
<reference evidence="3" key="1">
    <citation type="submission" date="2017-02" db="UniProtKB">
        <authorList>
            <consortium name="WormBaseParasite"/>
        </authorList>
    </citation>
    <scope>IDENTIFICATION</scope>
</reference>